<reference evidence="9" key="1">
    <citation type="submission" date="2021-12" db="EMBL/GenBank/DDBJ databases">
        <authorList>
            <person name="King R."/>
        </authorList>
    </citation>
    <scope>NUCLEOTIDE SEQUENCE</scope>
</reference>
<dbReference type="SUPFAM" id="SSF81301">
    <property type="entry name" value="Nucleotidyltransferase"/>
    <property type="match status" value="1"/>
</dbReference>
<evidence type="ECO:0000256" key="3">
    <source>
        <dbReference type="ARBA" id="ARBA00022679"/>
    </source>
</evidence>
<dbReference type="SUPFAM" id="SSF81631">
    <property type="entry name" value="PAP/OAS1 substrate-binding domain"/>
    <property type="match status" value="1"/>
</dbReference>
<evidence type="ECO:0000256" key="6">
    <source>
        <dbReference type="SAM" id="MobiDB-lite"/>
    </source>
</evidence>
<dbReference type="InterPro" id="IPR002058">
    <property type="entry name" value="PAP_assoc"/>
</dbReference>
<dbReference type="InterPro" id="IPR043519">
    <property type="entry name" value="NT_sf"/>
</dbReference>
<dbReference type="Proteomes" id="UP001153714">
    <property type="component" value="Chromosome 19"/>
</dbReference>
<organism evidence="9 10">
    <name type="scientific">Diatraea saccharalis</name>
    <name type="common">sugarcane borer</name>
    <dbReference type="NCBI Taxonomy" id="40085"/>
    <lineage>
        <taxon>Eukaryota</taxon>
        <taxon>Metazoa</taxon>
        <taxon>Ecdysozoa</taxon>
        <taxon>Arthropoda</taxon>
        <taxon>Hexapoda</taxon>
        <taxon>Insecta</taxon>
        <taxon>Pterygota</taxon>
        <taxon>Neoptera</taxon>
        <taxon>Endopterygota</taxon>
        <taxon>Lepidoptera</taxon>
        <taxon>Glossata</taxon>
        <taxon>Ditrysia</taxon>
        <taxon>Pyraloidea</taxon>
        <taxon>Crambidae</taxon>
        <taxon>Crambinae</taxon>
        <taxon>Diatraea</taxon>
    </lineage>
</organism>
<feature type="domain" description="Poly(A) RNA polymerase mitochondrial-like central palm" evidence="8">
    <location>
        <begin position="16"/>
        <end position="151"/>
    </location>
</feature>
<feature type="domain" description="PAP-associated" evidence="7">
    <location>
        <begin position="238"/>
        <end position="310"/>
    </location>
</feature>
<evidence type="ECO:0000313" key="10">
    <source>
        <dbReference type="Proteomes" id="UP001153714"/>
    </source>
</evidence>
<evidence type="ECO:0000256" key="4">
    <source>
        <dbReference type="ARBA" id="ARBA00022723"/>
    </source>
</evidence>
<dbReference type="EMBL" id="OU893350">
    <property type="protein sequence ID" value="CAG9788443.1"/>
    <property type="molecule type" value="Genomic_DNA"/>
</dbReference>
<dbReference type="Pfam" id="PF22600">
    <property type="entry name" value="MTPAP-like_central"/>
    <property type="match status" value="1"/>
</dbReference>
<evidence type="ECO:0000256" key="5">
    <source>
        <dbReference type="ARBA" id="ARBA00022842"/>
    </source>
</evidence>
<evidence type="ECO:0000256" key="1">
    <source>
        <dbReference type="ARBA" id="ARBA00001936"/>
    </source>
</evidence>
<evidence type="ECO:0000256" key="2">
    <source>
        <dbReference type="ARBA" id="ARBA00001946"/>
    </source>
</evidence>
<keyword evidence="10" id="KW-1185">Reference proteome</keyword>
<dbReference type="InterPro" id="IPR054708">
    <property type="entry name" value="MTPAP-like_central"/>
</dbReference>
<feature type="compositionally biased region" description="Basic residues" evidence="6">
    <location>
        <begin position="359"/>
        <end position="377"/>
    </location>
</feature>
<dbReference type="CDD" id="cd05402">
    <property type="entry name" value="NT_PAP_TUTase"/>
    <property type="match status" value="1"/>
</dbReference>
<dbReference type="GO" id="GO:1990817">
    <property type="term" value="F:poly(A) RNA polymerase activity"/>
    <property type="evidence" value="ECO:0007669"/>
    <property type="project" value="UniProtKB-ARBA"/>
</dbReference>
<proteinExistence type="predicted"/>
<dbReference type="Gene3D" id="1.10.1410.10">
    <property type="match status" value="1"/>
</dbReference>
<gene>
    <name evidence="9" type="ORF">DIATSA_LOCUS6242</name>
</gene>
<keyword evidence="3" id="KW-0808">Transferase</keyword>
<dbReference type="Pfam" id="PF03828">
    <property type="entry name" value="PAP_assoc"/>
    <property type="match status" value="1"/>
</dbReference>
<dbReference type="GO" id="GO:0046872">
    <property type="term" value="F:metal ion binding"/>
    <property type="evidence" value="ECO:0007669"/>
    <property type="project" value="UniProtKB-KW"/>
</dbReference>
<dbReference type="OrthoDB" id="419694at2759"/>
<keyword evidence="5" id="KW-0460">Magnesium</keyword>
<sequence length="417" mass="48336">MEPELLPDYLDLNGSFDEQIRNIMQNVRLTRQEVDNLNLLYVHLEGALQTSWPGCKVLPFGSIITGLGIKTSDVDCFIEIPGDNYNKNNRNNHVIIARNLLRRQPWLFQNLFAITSAKVPILKFFHIPTQRHCDINFKSKAGVRNSSLMAYLLHMDKRAVTLAVIIKYWSKVHNLTGTNMMTSYGLTILVIFYLQQINILPSVCKLQKDNEMYAIDGWNTAFREDFSFMSDNCQSVYELLGGFFKFYSAINFEENIISPFTGNLIPRNLFKNLDDVPSVFDMYKINIGSKEYEALRIDTKMCIQDPFEHNRNCTMSVYPRLANTIISHFLLAAQIYDENTKDFYVIDLLARTPPPIHPIKNKHKVGHNNHNKPKSQKKTIAPINNSKVTKPNKRSKKITNNFEVLYRNMKMQRQRKV</sequence>
<dbReference type="GO" id="GO:0031123">
    <property type="term" value="P:RNA 3'-end processing"/>
    <property type="evidence" value="ECO:0007669"/>
    <property type="project" value="TreeGrafter"/>
</dbReference>
<comment type="cofactor">
    <cofactor evidence="2">
        <name>Mg(2+)</name>
        <dbReference type="ChEBI" id="CHEBI:18420"/>
    </cofactor>
</comment>
<dbReference type="PANTHER" id="PTHR12271">
    <property type="entry name" value="POLY A POLYMERASE CID PAP -RELATED"/>
    <property type="match status" value="1"/>
</dbReference>
<evidence type="ECO:0000313" key="9">
    <source>
        <dbReference type="EMBL" id="CAG9788443.1"/>
    </source>
</evidence>
<protein>
    <submittedName>
        <fullName evidence="9">Uncharacterized protein</fullName>
    </submittedName>
</protein>
<reference evidence="9" key="2">
    <citation type="submission" date="2022-10" db="EMBL/GenBank/DDBJ databases">
        <authorList>
            <consortium name="ENA_rothamsted_submissions"/>
            <consortium name="culmorum"/>
            <person name="King R."/>
        </authorList>
    </citation>
    <scope>NUCLEOTIDE SEQUENCE</scope>
</reference>
<evidence type="ECO:0000259" key="7">
    <source>
        <dbReference type="Pfam" id="PF03828"/>
    </source>
</evidence>
<dbReference type="Gene3D" id="3.30.460.10">
    <property type="entry name" value="Beta Polymerase, domain 2"/>
    <property type="match status" value="1"/>
</dbReference>
<dbReference type="AlphaFoldDB" id="A0A9N9R244"/>
<dbReference type="GO" id="GO:0050265">
    <property type="term" value="F:RNA uridylyltransferase activity"/>
    <property type="evidence" value="ECO:0007669"/>
    <property type="project" value="TreeGrafter"/>
</dbReference>
<accession>A0A9N9R244</accession>
<dbReference type="PANTHER" id="PTHR12271:SF66">
    <property type="entry name" value="TERMINAL URIDYLYLTRANSFERASE TAILOR"/>
    <property type="match status" value="1"/>
</dbReference>
<feature type="region of interest" description="Disordered" evidence="6">
    <location>
        <begin position="357"/>
        <end position="378"/>
    </location>
</feature>
<comment type="cofactor">
    <cofactor evidence="1">
        <name>Mn(2+)</name>
        <dbReference type="ChEBI" id="CHEBI:29035"/>
    </cofactor>
</comment>
<evidence type="ECO:0000259" key="8">
    <source>
        <dbReference type="Pfam" id="PF22600"/>
    </source>
</evidence>
<name>A0A9N9R244_9NEOP</name>
<keyword evidence="4" id="KW-0479">Metal-binding</keyword>